<keyword evidence="2 7" id="KW-0547">Nucleotide-binding</keyword>
<gene>
    <name evidence="12" type="ORF">J2S35_000407</name>
</gene>
<dbReference type="PROSITE" id="PS51192">
    <property type="entry name" value="HELICASE_ATP_BIND_1"/>
    <property type="match status" value="1"/>
</dbReference>
<evidence type="ECO:0000256" key="8">
    <source>
        <dbReference type="SAM" id="MobiDB-lite"/>
    </source>
</evidence>
<dbReference type="GO" id="GO:0005524">
    <property type="term" value="F:ATP binding"/>
    <property type="evidence" value="ECO:0007669"/>
    <property type="project" value="UniProtKB-KW"/>
</dbReference>
<reference evidence="12" key="1">
    <citation type="submission" date="2023-07" db="EMBL/GenBank/DDBJ databases">
        <title>Sequencing the genomes of 1000 actinobacteria strains.</title>
        <authorList>
            <person name="Klenk H.-P."/>
        </authorList>
    </citation>
    <scope>NUCLEOTIDE SEQUENCE</scope>
    <source>
        <strain evidence="12">DSM 13988</strain>
    </source>
</reference>
<dbReference type="InterPro" id="IPR014001">
    <property type="entry name" value="Helicase_ATP-bd"/>
</dbReference>
<dbReference type="EC" id="3.6.4.13" evidence="1"/>
<dbReference type="PROSITE" id="PS00039">
    <property type="entry name" value="DEAD_ATP_HELICASE"/>
    <property type="match status" value="1"/>
</dbReference>
<keyword evidence="3 7" id="KW-0378">Hydrolase</keyword>
<dbReference type="GO" id="GO:0009409">
    <property type="term" value="P:response to cold"/>
    <property type="evidence" value="ECO:0007669"/>
    <property type="project" value="TreeGrafter"/>
</dbReference>
<dbReference type="CDD" id="cd00268">
    <property type="entry name" value="DEADc"/>
    <property type="match status" value="1"/>
</dbReference>
<evidence type="ECO:0000259" key="9">
    <source>
        <dbReference type="PROSITE" id="PS51192"/>
    </source>
</evidence>
<feature type="region of interest" description="Disordered" evidence="8">
    <location>
        <begin position="435"/>
        <end position="573"/>
    </location>
</feature>
<sequence length="573" mass="61474">MTETPTHPQDTPDARTDAAAELGETVAETVTTEATKAAVPETFADFNVLPEIVESLANAGIHHPFPIQAMTLQVALGGGDVIGQAKTGTGKTLGFGIPVLQRVAGRSDARYADLAVPGAPQALVVAPTRELAVQVSEDLSRASAKRDVRIATIYGGRAYEPQIEQLKAGVEVVVGTPGRIIDLHRQRFLDLSNVRIVVLDEADEMLDLGFLPDVERLLSAVPAVRQTMLFSATMPGPVVSMARRYMSRPTHIRATDPDDDGSMTKRDIRQVVYRAHALNKDEVVARILQAEGRSRAVIFTKTKRSAAKLADELIDRGFAAAPLHGDLGQGAREQALRAFRNGKVDVLVATDVAARGIDVDDVSHVINFQCPEDEKTYLHRIGRTGRAGNKGIAVTFVDWDDLHRWQMINRALELDFHEPVETYSSSKHLYEDLNIPEGTKGRLPKHRRTLAGLEAEKVEDLDGKGGREPREGSRGGRGAGRSSRGRGDDAGRGASTPRESGRSRSAGGRGGRSAEGSRSDEARTEGPQGQAREGGSPRGAEGGEGAASTRAPRKRTRRRGGSGRSAEGSASAE</sequence>
<dbReference type="PANTHER" id="PTHR47963">
    <property type="entry name" value="DEAD-BOX ATP-DEPENDENT RNA HELICASE 47, MITOCHONDRIAL"/>
    <property type="match status" value="1"/>
</dbReference>
<evidence type="ECO:0000313" key="12">
    <source>
        <dbReference type="EMBL" id="MDR6891467.1"/>
    </source>
</evidence>
<dbReference type="GO" id="GO:0016787">
    <property type="term" value="F:hydrolase activity"/>
    <property type="evidence" value="ECO:0007669"/>
    <property type="project" value="UniProtKB-KW"/>
</dbReference>
<feature type="domain" description="Helicase ATP-binding" evidence="9">
    <location>
        <begin position="72"/>
        <end position="252"/>
    </location>
</feature>
<dbReference type="Pfam" id="PF00270">
    <property type="entry name" value="DEAD"/>
    <property type="match status" value="1"/>
</dbReference>
<dbReference type="Pfam" id="PF00271">
    <property type="entry name" value="Helicase_C"/>
    <property type="match status" value="1"/>
</dbReference>
<dbReference type="InterPro" id="IPR014014">
    <property type="entry name" value="RNA_helicase_DEAD_Q_motif"/>
</dbReference>
<evidence type="ECO:0000259" key="10">
    <source>
        <dbReference type="PROSITE" id="PS51194"/>
    </source>
</evidence>
<dbReference type="GO" id="GO:0003724">
    <property type="term" value="F:RNA helicase activity"/>
    <property type="evidence" value="ECO:0007669"/>
    <property type="project" value="UniProtKB-EC"/>
</dbReference>
<dbReference type="InterPro" id="IPR044742">
    <property type="entry name" value="DEAD/DEAH_RhlB"/>
</dbReference>
<dbReference type="PANTHER" id="PTHR47963:SF8">
    <property type="entry name" value="ATP-DEPENDENT RNA HELICASE DEAD"/>
    <property type="match status" value="1"/>
</dbReference>
<dbReference type="SMART" id="SM00487">
    <property type="entry name" value="DEXDc"/>
    <property type="match status" value="1"/>
</dbReference>
<feature type="short sequence motif" description="Q motif" evidence="6">
    <location>
        <begin position="41"/>
        <end position="69"/>
    </location>
</feature>
<name>A0AAE3YEY8_9MICC</name>
<evidence type="ECO:0000256" key="3">
    <source>
        <dbReference type="ARBA" id="ARBA00022801"/>
    </source>
</evidence>
<feature type="compositionally biased region" description="Basic and acidic residues" evidence="8">
    <location>
        <begin position="454"/>
        <end position="474"/>
    </location>
</feature>
<accession>A0AAE3YEY8</accession>
<dbReference type="PROSITE" id="PS51195">
    <property type="entry name" value="Q_MOTIF"/>
    <property type="match status" value="1"/>
</dbReference>
<dbReference type="SMART" id="SM00490">
    <property type="entry name" value="HELICc"/>
    <property type="match status" value="1"/>
</dbReference>
<keyword evidence="5 7" id="KW-0067">ATP-binding</keyword>
<dbReference type="InterPro" id="IPR011545">
    <property type="entry name" value="DEAD/DEAH_box_helicase_dom"/>
</dbReference>
<dbReference type="PROSITE" id="PS00018">
    <property type="entry name" value="EF_HAND_1"/>
    <property type="match status" value="1"/>
</dbReference>
<evidence type="ECO:0000259" key="11">
    <source>
        <dbReference type="PROSITE" id="PS51195"/>
    </source>
</evidence>
<dbReference type="PROSITE" id="PS51194">
    <property type="entry name" value="HELICASE_CTER"/>
    <property type="match status" value="1"/>
</dbReference>
<feature type="compositionally biased region" description="Gly residues" evidence="8">
    <location>
        <begin position="536"/>
        <end position="545"/>
    </location>
</feature>
<dbReference type="InterPro" id="IPR000629">
    <property type="entry name" value="RNA-helicase_DEAD-box_CS"/>
</dbReference>
<dbReference type="SUPFAM" id="SSF52540">
    <property type="entry name" value="P-loop containing nucleoside triphosphate hydrolases"/>
    <property type="match status" value="1"/>
</dbReference>
<feature type="compositionally biased region" description="Basic and acidic residues" evidence="8">
    <location>
        <begin position="515"/>
        <end position="524"/>
    </location>
</feature>
<dbReference type="GO" id="GO:0033592">
    <property type="term" value="F:RNA strand annealing activity"/>
    <property type="evidence" value="ECO:0007669"/>
    <property type="project" value="TreeGrafter"/>
</dbReference>
<dbReference type="AlphaFoldDB" id="A0AAE3YEY8"/>
<evidence type="ECO:0000256" key="5">
    <source>
        <dbReference type="ARBA" id="ARBA00022840"/>
    </source>
</evidence>
<dbReference type="InterPro" id="IPR018247">
    <property type="entry name" value="EF_Hand_1_Ca_BS"/>
</dbReference>
<dbReference type="Gene3D" id="3.40.50.300">
    <property type="entry name" value="P-loop containing nucleotide triphosphate hydrolases"/>
    <property type="match status" value="2"/>
</dbReference>
<evidence type="ECO:0000256" key="7">
    <source>
        <dbReference type="RuleBase" id="RU000492"/>
    </source>
</evidence>
<evidence type="ECO:0000256" key="4">
    <source>
        <dbReference type="ARBA" id="ARBA00022806"/>
    </source>
</evidence>
<comment type="similarity">
    <text evidence="7">Belongs to the DEAD box helicase family.</text>
</comment>
<comment type="caution">
    <text evidence="12">The sequence shown here is derived from an EMBL/GenBank/DDBJ whole genome shotgun (WGS) entry which is preliminary data.</text>
</comment>
<protein>
    <recommendedName>
        <fullName evidence="1">RNA helicase</fullName>
        <ecNumber evidence="1">3.6.4.13</ecNumber>
    </recommendedName>
</protein>
<keyword evidence="4 7" id="KW-0347">Helicase</keyword>
<evidence type="ECO:0000256" key="2">
    <source>
        <dbReference type="ARBA" id="ARBA00022741"/>
    </source>
</evidence>
<evidence type="ECO:0000256" key="6">
    <source>
        <dbReference type="PROSITE-ProRule" id="PRU00552"/>
    </source>
</evidence>
<evidence type="ECO:0000256" key="1">
    <source>
        <dbReference type="ARBA" id="ARBA00012552"/>
    </source>
</evidence>
<dbReference type="GO" id="GO:0005829">
    <property type="term" value="C:cytosol"/>
    <property type="evidence" value="ECO:0007669"/>
    <property type="project" value="TreeGrafter"/>
</dbReference>
<dbReference type="EMBL" id="JAVDUI010000001">
    <property type="protein sequence ID" value="MDR6891467.1"/>
    <property type="molecule type" value="Genomic_DNA"/>
</dbReference>
<keyword evidence="13" id="KW-1185">Reference proteome</keyword>
<feature type="compositionally biased region" description="Low complexity" evidence="8">
    <location>
        <begin position="564"/>
        <end position="573"/>
    </location>
</feature>
<dbReference type="GO" id="GO:0005840">
    <property type="term" value="C:ribosome"/>
    <property type="evidence" value="ECO:0007669"/>
    <property type="project" value="TreeGrafter"/>
</dbReference>
<feature type="compositionally biased region" description="Basic residues" evidence="8">
    <location>
        <begin position="551"/>
        <end position="561"/>
    </location>
</feature>
<dbReference type="Proteomes" id="UP001247307">
    <property type="component" value="Unassembled WGS sequence"/>
</dbReference>
<dbReference type="RefSeq" id="WP_309849294.1">
    <property type="nucleotide sequence ID" value="NZ_JAVDUI010000001.1"/>
</dbReference>
<proteinExistence type="inferred from homology"/>
<feature type="domain" description="Helicase C-terminal" evidence="10">
    <location>
        <begin position="282"/>
        <end position="428"/>
    </location>
</feature>
<dbReference type="InterPro" id="IPR001650">
    <property type="entry name" value="Helicase_C-like"/>
</dbReference>
<dbReference type="InterPro" id="IPR050547">
    <property type="entry name" value="DEAD_box_RNA_helicases"/>
</dbReference>
<evidence type="ECO:0000313" key="13">
    <source>
        <dbReference type="Proteomes" id="UP001247307"/>
    </source>
</evidence>
<organism evidence="12 13">
    <name type="scientific">Falsarthrobacter nasiphocae</name>
    <dbReference type="NCBI Taxonomy" id="189863"/>
    <lineage>
        <taxon>Bacteria</taxon>
        <taxon>Bacillati</taxon>
        <taxon>Actinomycetota</taxon>
        <taxon>Actinomycetes</taxon>
        <taxon>Micrococcales</taxon>
        <taxon>Micrococcaceae</taxon>
        <taxon>Falsarthrobacter</taxon>
    </lineage>
</organism>
<dbReference type="InterPro" id="IPR027417">
    <property type="entry name" value="P-loop_NTPase"/>
</dbReference>
<feature type="domain" description="DEAD-box RNA helicase Q" evidence="11">
    <location>
        <begin position="41"/>
        <end position="69"/>
    </location>
</feature>
<dbReference type="CDD" id="cd18787">
    <property type="entry name" value="SF2_C_DEAD"/>
    <property type="match status" value="1"/>
</dbReference>